<keyword evidence="3" id="KW-1185">Reference proteome</keyword>
<dbReference type="GeneID" id="4390893"/>
<gene>
    <name evidence="2" type="ORF">CHGG_05444</name>
</gene>
<dbReference type="Proteomes" id="UP000001056">
    <property type="component" value="Unassembled WGS sequence"/>
</dbReference>
<accession>Q2H7C1</accession>
<dbReference type="OrthoDB" id="3546297at2759"/>
<sequence length="328" mass="36346">MPPGNPDLDLERGLMEGNKGPARLKALVASNERDTSVGPPEERPPPAKCATPPDLRPGTPIPPPSTHPNYARSAYSSQPVNPVPHHHRSPRAFPSRPTRPVRRSRRAPSTSSSRASSNTPGSPRRRSLSSTNRPVEGRTTPSNGPPPSEKFPAAAVNGYGSVALHPRDAENQGKWAVEHHHAGLVHEIVGARKQSKQKLKRLLGITEPAAPGQRIFRVSFAEMQRLKLQKLQVKLVDHAIDMFASKQQSPGWEEDPARYTQALKDYDYMLEARKLPQDYFYATKKRAVDRYVIRRLVGDLDSLGDQTDKVAPVERWDDENMTIGGDSQ</sequence>
<evidence type="ECO:0000256" key="1">
    <source>
        <dbReference type="SAM" id="MobiDB-lite"/>
    </source>
</evidence>
<dbReference type="HOGENOM" id="CLU_847310_0_0_1"/>
<feature type="region of interest" description="Disordered" evidence="1">
    <location>
        <begin position="1"/>
        <end position="153"/>
    </location>
</feature>
<evidence type="ECO:0000313" key="3">
    <source>
        <dbReference type="Proteomes" id="UP000001056"/>
    </source>
</evidence>
<protein>
    <submittedName>
        <fullName evidence="2">Uncharacterized protein</fullName>
    </submittedName>
</protein>
<dbReference type="RefSeq" id="XP_001221539.1">
    <property type="nucleotide sequence ID" value="XM_001221538.1"/>
</dbReference>
<organism evidence="2 3">
    <name type="scientific">Chaetomium globosum (strain ATCC 6205 / CBS 148.51 / DSM 1962 / NBRC 6347 / NRRL 1970)</name>
    <name type="common">Soil fungus</name>
    <dbReference type="NCBI Taxonomy" id="306901"/>
    <lineage>
        <taxon>Eukaryota</taxon>
        <taxon>Fungi</taxon>
        <taxon>Dikarya</taxon>
        <taxon>Ascomycota</taxon>
        <taxon>Pezizomycotina</taxon>
        <taxon>Sordariomycetes</taxon>
        <taxon>Sordariomycetidae</taxon>
        <taxon>Sordariales</taxon>
        <taxon>Chaetomiaceae</taxon>
        <taxon>Chaetomium</taxon>
    </lineage>
</organism>
<proteinExistence type="predicted"/>
<reference evidence="3" key="1">
    <citation type="journal article" date="2015" name="Genome Announc.">
        <title>Draft genome sequence of the cellulolytic fungus Chaetomium globosum.</title>
        <authorList>
            <person name="Cuomo C.A."/>
            <person name="Untereiner W.A."/>
            <person name="Ma L.-J."/>
            <person name="Grabherr M."/>
            <person name="Birren B.W."/>
        </authorList>
    </citation>
    <scope>NUCLEOTIDE SEQUENCE [LARGE SCALE GENOMIC DNA]</scope>
    <source>
        <strain evidence="3">ATCC 6205 / CBS 148.51 / DSM 1962 / NBRC 6347 / NRRL 1970</strain>
    </source>
</reference>
<dbReference type="AlphaFoldDB" id="Q2H7C1"/>
<dbReference type="EMBL" id="CH408031">
    <property type="protein sequence ID" value="EAQ88825.1"/>
    <property type="molecule type" value="Genomic_DNA"/>
</dbReference>
<name>Q2H7C1_CHAGB</name>
<dbReference type="InParanoid" id="Q2H7C1"/>
<dbReference type="VEuPathDB" id="FungiDB:CHGG_05444"/>
<feature type="compositionally biased region" description="Basic and acidic residues" evidence="1">
    <location>
        <begin position="31"/>
        <end position="45"/>
    </location>
</feature>
<evidence type="ECO:0000313" key="2">
    <source>
        <dbReference type="EMBL" id="EAQ88825.1"/>
    </source>
</evidence>
<feature type="compositionally biased region" description="Low complexity" evidence="1">
    <location>
        <begin position="107"/>
        <end position="122"/>
    </location>
</feature>
<feature type="region of interest" description="Disordered" evidence="1">
    <location>
        <begin position="308"/>
        <end position="328"/>
    </location>
</feature>